<dbReference type="Proteomes" id="UP000054477">
    <property type="component" value="Unassembled WGS sequence"/>
</dbReference>
<sequence length="83" mass="9479">MMNQLQVREFKTSARTQPVKDPTSAPGKSPSRLKLFHLRSIAIRSPHCSRVGFYRNGKRIYPHRTPDCVHKVKVICAFSSITL</sequence>
<accession>A0A0C9XKI9</accession>
<feature type="region of interest" description="Disordered" evidence="1">
    <location>
        <begin position="1"/>
        <end position="30"/>
    </location>
</feature>
<proteinExistence type="predicted"/>
<name>A0A0C9XKI9_9AGAR</name>
<dbReference type="AlphaFoldDB" id="A0A0C9XKI9"/>
<reference evidence="3" key="2">
    <citation type="submission" date="2015-01" db="EMBL/GenBank/DDBJ databases">
        <title>Evolutionary Origins and Diversification of the Mycorrhizal Mutualists.</title>
        <authorList>
            <consortium name="DOE Joint Genome Institute"/>
            <consortium name="Mycorrhizal Genomics Consortium"/>
            <person name="Kohler A."/>
            <person name="Kuo A."/>
            <person name="Nagy L.G."/>
            <person name="Floudas D."/>
            <person name="Copeland A."/>
            <person name="Barry K.W."/>
            <person name="Cichocki N."/>
            <person name="Veneault-Fourrey C."/>
            <person name="LaButti K."/>
            <person name="Lindquist E.A."/>
            <person name="Lipzen A."/>
            <person name="Lundell T."/>
            <person name="Morin E."/>
            <person name="Murat C."/>
            <person name="Riley R."/>
            <person name="Ohm R."/>
            <person name="Sun H."/>
            <person name="Tunlid A."/>
            <person name="Henrissat B."/>
            <person name="Grigoriev I.V."/>
            <person name="Hibbett D.S."/>
            <person name="Martin F."/>
        </authorList>
    </citation>
    <scope>NUCLEOTIDE SEQUENCE [LARGE SCALE GENOMIC DNA]</scope>
    <source>
        <strain evidence="3">LaAM-08-1</strain>
    </source>
</reference>
<keyword evidence="3" id="KW-1185">Reference proteome</keyword>
<reference evidence="2 3" key="1">
    <citation type="submission" date="2014-04" db="EMBL/GenBank/DDBJ databases">
        <authorList>
            <consortium name="DOE Joint Genome Institute"/>
            <person name="Kuo A."/>
            <person name="Kohler A."/>
            <person name="Nagy L.G."/>
            <person name="Floudas D."/>
            <person name="Copeland A."/>
            <person name="Barry K.W."/>
            <person name="Cichocki N."/>
            <person name="Veneault-Fourrey C."/>
            <person name="LaButti K."/>
            <person name="Lindquist E.A."/>
            <person name="Lipzen A."/>
            <person name="Lundell T."/>
            <person name="Morin E."/>
            <person name="Murat C."/>
            <person name="Sun H."/>
            <person name="Tunlid A."/>
            <person name="Henrissat B."/>
            <person name="Grigoriev I.V."/>
            <person name="Hibbett D.S."/>
            <person name="Martin F."/>
            <person name="Nordberg H.P."/>
            <person name="Cantor M.N."/>
            <person name="Hua S.X."/>
        </authorList>
    </citation>
    <scope>NUCLEOTIDE SEQUENCE [LARGE SCALE GENOMIC DNA]</scope>
    <source>
        <strain evidence="2 3">LaAM-08-1</strain>
    </source>
</reference>
<evidence type="ECO:0000313" key="2">
    <source>
        <dbReference type="EMBL" id="KIK01994.1"/>
    </source>
</evidence>
<evidence type="ECO:0000256" key="1">
    <source>
        <dbReference type="SAM" id="MobiDB-lite"/>
    </source>
</evidence>
<dbReference type="HOGENOM" id="CLU_2542937_0_0_1"/>
<gene>
    <name evidence="2" type="ORF">K443DRAFT_677989</name>
</gene>
<evidence type="ECO:0000313" key="3">
    <source>
        <dbReference type="Proteomes" id="UP000054477"/>
    </source>
</evidence>
<protein>
    <submittedName>
        <fullName evidence="2">Uncharacterized protein</fullName>
    </submittedName>
</protein>
<organism evidence="2 3">
    <name type="scientific">Laccaria amethystina LaAM-08-1</name>
    <dbReference type="NCBI Taxonomy" id="1095629"/>
    <lineage>
        <taxon>Eukaryota</taxon>
        <taxon>Fungi</taxon>
        <taxon>Dikarya</taxon>
        <taxon>Basidiomycota</taxon>
        <taxon>Agaricomycotina</taxon>
        <taxon>Agaricomycetes</taxon>
        <taxon>Agaricomycetidae</taxon>
        <taxon>Agaricales</taxon>
        <taxon>Agaricineae</taxon>
        <taxon>Hydnangiaceae</taxon>
        <taxon>Laccaria</taxon>
    </lineage>
</organism>
<dbReference type="EMBL" id="KN838599">
    <property type="protein sequence ID" value="KIK01994.1"/>
    <property type="molecule type" value="Genomic_DNA"/>
</dbReference>